<evidence type="ECO:0000259" key="2">
    <source>
        <dbReference type="Pfam" id="PF18962"/>
    </source>
</evidence>
<dbReference type="Proteomes" id="UP000036908">
    <property type="component" value="Unassembled WGS sequence"/>
</dbReference>
<feature type="domain" description="Secretion system C-terminal sorting" evidence="2">
    <location>
        <begin position="324"/>
        <end position="393"/>
    </location>
</feature>
<sequence length="398" mass="43826">MFKRLLAAVCLFHITLCAYAEQSAQLVTALINGCGPSEGASEYLILYSGGSSFTANATNINIQYSSTDIASLGTITDSFVAGGNSTFVSSLNAQLVGCDFSFINVIPGSTSIAAGSHILVLNDDVVDTIDFSAFCGQNLGNIYVMFSEDTSWPSTGKFANSPSSNRLFRSIINGNQTDFTYIDNWDTDTDGDYVTWNDGGGAGSVYSNYASCVPDNANSLPVNLLSFTCLQIENYVQVEWKTASEENNSHFTVYRSSDGREWHEIRMLSGKGTTNGLTSYSITDTPPYSGRWYYRLKQTDFNGESEFFEIISIQFKTEDSELKIFPNPASNVLNIRSTNLIEEIWVINSYGNMTTRKPVSRVDQVSTFSIADLPPGVYHLIIFDKSGQRQKVKFMVDN</sequence>
<feature type="signal peptide" evidence="1">
    <location>
        <begin position="1"/>
        <end position="20"/>
    </location>
</feature>
<evidence type="ECO:0000313" key="3">
    <source>
        <dbReference type="EMBL" id="KOF04439.1"/>
    </source>
</evidence>
<feature type="chain" id="PRO_5005580653" description="Secretion system C-terminal sorting domain-containing protein" evidence="1">
    <location>
        <begin position="21"/>
        <end position="398"/>
    </location>
</feature>
<organism evidence="3 4">
    <name type="scientific">Roseivirga seohaensis subsp. aquiponti</name>
    <dbReference type="NCBI Taxonomy" id="1566026"/>
    <lineage>
        <taxon>Bacteria</taxon>
        <taxon>Pseudomonadati</taxon>
        <taxon>Bacteroidota</taxon>
        <taxon>Cytophagia</taxon>
        <taxon>Cytophagales</taxon>
        <taxon>Roseivirgaceae</taxon>
        <taxon>Roseivirga</taxon>
    </lineage>
</organism>
<accession>A0A0L8AQ21</accession>
<keyword evidence="4" id="KW-1185">Reference proteome</keyword>
<dbReference type="Pfam" id="PF18962">
    <property type="entry name" value="Por_Secre_tail"/>
    <property type="match status" value="1"/>
</dbReference>
<proteinExistence type="predicted"/>
<name>A0A0L8AQ21_9BACT</name>
<dbReference type="Gene3D" id="2.60.40.10">
    <property type="entry name" value="Immunoglobulins"/>
    <property type="match status" value="1"/>
</dbReference>
<evidence type="ECO:0000256" key="1">
    <source>
        <dbReference type="SAM" id="SignalP"/>
    </source>
</evidence>
<protein>
    <recommendedName>
        <fullName evidence="2">Secretion system C-terminal sorting domain-containing protein</fullName>
    </recommendedName>
</protein>
<reference evidence="4" key="1">
    <citation type="submission" date="2014-11" db="EMBL/GenBank/DDBJ databases">
        <title>Genome sequencing of Roseivirga sp. D-25.</title>
        <authorList>
            <person name="Selvaratnam C."/>
            <person name="Thevarajoo S."/>
            <person name="Goh K.M."/>
            <person name="Eee R."/>
            <person name="Chan K.-G."/>
            <person name="Chong C.S."/>
        </authorList>
    </citation>
    <scope>NUCLEOTIDE SEQUENCE [LARGE SCALE GENOMIC DNA]</scope>
    <source>
        <strain evidence="4">D-25</strain>
    </source>
</reference>
<gene>
    <name evidence="3" type="ORF">OB69_01170</name>
</gene>
<dbReference type="InterPro" id="IPR013783">
    <property type="entry name" value="Ig-like_fold"/>
</dbReference>
<dbReference type="EMBL" id="JSVA01000002">
    <property type="protein sequence ID" value="KOF04439.1"/>
    <property type="molecule type" value="Genomic_DNA"/>
</dbReference>
<dbReference type="OrthoDB" id="921681at2"/>
<evidence type="ECO:0000313" key="4">
    <source>
        <dbReference type="Proteomes" id="UP000036908"/>
    </source>
</evidence>
<dbReference type="PATRIC" id="fig|1566026.4.peg.1657"/>
<dbReference type="NCBIfam" id="TIGR04183">
    <property type="entry name" value="Por_Secre_tail"/>
    <property type="match status" value="1"/>
</dbReference>
<keyword evidence="1" id="KW-0732">Signal</keyword>
<dbReference type="InterPro" id="IPR026444">
    <property type="entry name" value="Secre_tail"/>
</dbReference>
<comment type="caution">
    <text evidence="3">The sequence shown here is derived from an EMBL/GenBank/DDBJ whole genome shotgun (WGS) entry which is preliminary data.</text>
</comment>
<dbReference type="AlphaFoldDB" id="A0A0L8AQ21"/>
<dbReference type="RefSeq" id="WP_053221859.1">
    <property type="nucleotide sequence ID" value="NZ_JSVA01000002.1"/>
</dbReference>